<dbReference type="EMBL" id="BMOD01000005">
    <property type="protein sequence ID" value="GGJ32012.1"/>
    <property type="molecule type" value="Genomic_DNA"/>
</dbReference>
<dbReference type="Gene3D" id="1.10.10.10">
    <property type="entry name" value="Winged helix-like DNA-binding domain superfamily/Winged helix DNA-binding domain"/>
    <property type="match status" value="1"/>
</dbReference>
<gene>
    <name evidence="1" type="ORF">GCM10008938_17770</name>
</gene>
<dbReference type="Proteomes" id="UP000632222">
    <property type="component" value="Unassembled WGS sequence"/>
</dbReference>
<protein>
    <submittedName>
        <fullName evidence="1">Rrf2 family transcriptional regulator</fullName>
    </submittedName>
</protein>
<organism evidence="1 2">
    <name type="scientific">Deinococcus roseus</name>
    <dbReference type="NCBI Taxonomy" id="392414"/>
    <lineage>
        <taxon>Bacteria</taxon>
        <taxon>Thermotogati</taxon>
        <taxon>Deinococcota</taxon>
        <taxon>Deinococci</taxon>
        <taxon>Deinococcales</taxon>
        <taxon>Deinococcaceae</taxon>
        <taxon>Deinococcus</taxon>
    </lineage>
</organism>
<dbReference type="InterPro" id="IPR036388">
    <property type="entry name" value="WH-like_DNA-bd_sf"/>
</dbReference>
<dbReference type="SUPFAM" id="SSF46785">
    <property type="entry name" value="Winged helix' DNA-binding domain"/>
    <property type="match status" value="1"/>
</dbReference>
<sequence length="139" mass="15287">MITSRFAVAVHVLSLIALTPDRMSSSEEMAGSVGVNPVVVRSALSQLKQAGLVHTRPGVAGSRLTRSPEQITLLDVFRAVVPDRELFGMHDRPNPDCPIGQNIQESLDWVFLEARTAMEERFSGITLADFAEELTRQKV</sequence>
<keyword evidence="2" id="KW-1185">Reference proteome</keyword>
<accession>A0ABQ2CXZ1</accession>
<dbReference type="PANTHER" id="PTHR33221">
    <property type="entry name" value="WINGED HELIX-TURN-HELIX TRANSCRIPTIONAL REGULATOR, RRF2 FAMILY"/>
    <property type="match status" value="1"/>
</dbReference>
<dbReference type="PROSITE" id="PS51197">
    <property type="entry name" value="HTH_RRF2_2"/>
    <property type="match status" value="1"/>
</dbReference>
<comment type="caution">
    <text evidence="1">The sequence shown here is derived from an EMBL/GenBank/DDBJ whole genome shotgun (WGS) entry which is preliminary data.</text>
</comment>
<dbReference type="InterPro" id="IPR036390">
    <property type="entry name" value="WH_DNA-bd_sf"/>
</dbReference>
<dbReference type="RefSeq" id="WP_189002330.1">
    <property type="nucleotide sequence ID" value="NZ_BMOD01000005.1"/>
</dbReference>
<reference evidence="2" key="1">
    <citation type="journal article" date="2019" name="Int. J. Syst. Evol. Microbiol.">
        <title>The Global Catalogue of Microorganisms (GCM) 10K type strain sequencing project: providing services to taxonomists for standard genome sequencing and annotation.</title>
        <authorList>
            <consortium name="The Broad Institute Genomics Platform"/>
            <consortium name="The Broad Institute Genome Sequencing Center for Infectious Disease"/>
            <person name="Wu L."/>
            <person name="Ma J."/>
        </authorList>
    </citation>
    <scope>NUCLEOTIDE SEQUENCE [LARGE SCALE GENOMIC DNA]</scope>
    <source>
        <strain evidence="2">JCM 14370</strain>
    </source>
</reference>
<dbReference type="PANTHER" id="PTHR33221:SF15">
    <property type="entry name" value="HTH-TYPE TRANSCRIPTIONAL REGULATOR YWGB-RELATED"/>
    <property type="match status" value="1"/>
</dbReference>
<dbReference type="InterPro" id="IPR000944">
    <property type="entry name" value="Tscrpt_reg_Rrf2"/>
</dbReference>
<dbReference type="Pfam" id="PF02082">
    <property type="entry name" value="Rrf2"/>
    <property type="match status" value="1"/>
</dbReference>
<evidence type="ECO:0000313" key="1">
    <source>
        <dbReference type="EMBL" id="GGJ32012.1"/>
    </source>
</evidence>
<name>A0ABQ2CXZ1_9DEIO</name>
<evidence type="ECO:0000313" key="2">
    <source>
        <dbReference type="Proteomes" id="UP000632222"/>
    </source>
</evidence>
<proteinExistence type="predicted"/>